<keyword evidence="1" id="KW-0732">Signal</keyword>
<dbReference type="OrthoDB" id="5945995at2"/>
<dbReference type="InterPro" id="IPR023346">
    <property type="entry name" value="Lysozyme-like_dom_sf"/>
</dbReference>
<evidence type="ECO:0000256" key="1">
    <source>
        <dbReference type="SAM" id="SignalP"/>
    </source>
</evidence>
<sequence>MATHYRSLIWLILLSPLPFAHAEQDVPSGYRRVAQQAGVPADLLYAMALTESGSHVPQGIRPWPWTLNIAGKGYRYSTRQDACAALNQFMRTINPKRIDAGLAQINLGWNGHHFTTPCDALTPYLNLQVAARLLRGHYDQWQSWQEAAGRYHHPAGGKPAQRYRTEVLRYLQKISS</sequence>
<dbReference type="AlphaFoldDB" id="A0A0F6REX5"/>
<protein>
    <recommendedName>
        <fullName evidence="2">Transglycosylase SLT domain-containing protein</fullName>
    </recommendedName>
</protein>
<feature type="signal peptide" evidence="1">
    <location>
        <begin position="1"/>
        <end position="22"/>
    </location>
</feature>
<dbReference type="InterPro" id="IPR008258">
    <property type="entry name" value="Transglycosylase_SLT_dom_1"/>
</dbReference>
<gene>
    <name evidence="3" type="ORF">F384_09775</name>
</gene>
<feature type="chain" id="PRO_5002509302" description="Transglycosylase SLT domain-containing protein" evidence="1">
    <location>
        <begin position="23"/>
        <end position="176"/>
    </location>
</feature>
<dbReference type="Pfam" id="PF01464">
    <property type="entry name" value="SLT"/>
    <property type="match status" value="1"/>
</dbReference>
<dbReference type="PATRIC" id="fig|1261127.3.peg.2036"/>
<dbReference type="HOGENOM" id="CLU_063182_2_2_6"/>
<proteinExistence type="predicted"/>
<reference evidence="3 4" key="1">
    <citation type="journal article" date="2013" name="Appl. Microbiol. Biotechnol.">
        <title>Glycerol assimilation and production of 1,3-propanediol by Citrobacter amalonaticus Y19.</title>
        <authorList>
            <person name="Ainala S.K."/>
            <person name="Ashok S."/>
            <person name="Ko Y."/>
            <person name="Park S."/>
        </authorList>
    </citation>
    <scope>NUCLEOTIDE SEQUENCE [LARGE SCALE GENOMIC DNA]</scope>
    <source>
        <strain evidence="3 4">Y19</strain>
    </source>
</reference>
<dbReference type="Proteomes" id="UP000034085">
    <property type="component" value="Chromosome"/>
</dbReference>
<organism evidence="3 4">
    <name type="scientific">Citrobacter amalonaticus Y19</name>
    <dbReference type="NCBI Taxonomy" id="1261127"/>
    <lineage>
        <taxon>Bacteria</taxon>
        <taxon>Pseudomonadati</taxon>
        <taxon>Pseudomonadota</taxon>
        <taxon>Gammaproteobacteria</taxon>
        <taxon>Enterobacterales</taxon>
        <taxon>Enterobacteriaceae</taxon>
        <taxon>Citrobacter</taxon>
    </lineage>
</organism>
<name>A0A0F6REX5_CITAM</name>
<evidence type="ECO:0000313" key="3">
    <source>
        <dbReference type="EMBL" id="AKE58920.1"/>
    </source>
</evidence>
<dbReference type="KEGG" id="cama:F384_09775"/>
<dbReference type="RefSeq" id="WP_046481299.1">
    <property type="nucleotide sequence ID" value="NZ_CP011132.1"/>
</dbReference>
<dbReference type="EMBL" id="CP011132">
    <property type="protein sequence ID" value="AKE58920.1"/>
    <property type="molecule type" value="Genomic_DNA"/>
</dbReference>
<evidence type="ECO:0000259" key="2">
    <source>
        <dbReference type="Pfam" id="PF01464"/>
    </source>
</evidence>
<evidence type="ECO:0000313" key="4">
    <source>
        <dbReference type="Proteomes" id="UP000034085"/>
    </source>
</evidence>
<dbReference type="Gene3D" id="1.10.530.10">
    <property type="match status" value="1"/>
</dbReference>
<dbReference type="SUPFAM" id="SSF53955">
    <property type="entry name" value="Lysozyme-like"/>
    <property type="match status" value="1"/>
</dbReference>
<feature type="domain" description="Transglycosylase SLT" evidence="2">
    <location>
        <begin position="34"/>
        <end position="153"/>
    </location>
</feature>
<accession>A0A0F6REX5</accession>